<dbReference type="PROSITE" id="PS00018">
    <property type="entry name" value="EF_HAND_1"/>
    <property type="match status" value="1"/>
</dbReference>
<feature type="domain" description="Sulfatase-modifying factor enzyme-like" evidence="3">
    <location>
        <begin position="486"/>
        <end position="698"/>
    </location>
</feature>
<dbReference type="GO" id="GO:0120147">
    <property type="term" value="F:formylglycine-generating oxidase activity"/>
    <property type="evidence" value="ECO:0007669"/>
    <property type="project" value="TreeGrafter"/>
</dbReference>
<sequence>MRVSKRPIFKSLLPILGLSLSLSVNAADSRGVVRAKDGQEVLRYGKSYALLVGVSDYGWGSGWKDLDSIPKELDRVAEALEVAGFEKIERVDDPDDEQLHKAFDNFKDEYGFDKSNRLLFFFAGHGYTDTDGKGYLVPRDAPNPRRDRKGFFRKALPMSQIMAWARQIKARHALFLFDSCFSGSVFRERNLPEEPPHITKLIARPVRQFITAGSANQPVPARSTFAPAFADAIRYSKGDLNKDGYVTGTELGLHLEAEVSKYKKQIPQFGKIDEYDLAQGDFVFVLGSGELKPKPKPRTVMAQKAENSGMEMRFWDSVEKSNDPELYRAYLAQFPNGTFATIAKIQVEKLESSVGWAKSRSDVPISRLQTGPQAGLQTKSQAGLQTGSEMGTAQGAFAHPTATTHAFTVRPDPADARVRILNIKPRYRPGMALKPGRYHVEVSKAGYEKVRRWVDVDEAMTLSIALKKLATRRAGDKWSDPVTGMEFVWVPKGCFRMGSESGDSDEKPVHEVCVDGFWLGKTEVTQKQWRTVMGDNPSHFKGDNRPVETVSWNDTQEFIRKLNTRSQSRYRLATEAEWEYACRSGGKIQKYCGGDNLDGVAWYGENSGWETHPVARKSPNGLGLYDMSGNVWEWVQDKHDSDYYANAPRNNPQGPSSGALRVLRGGSWYWDASHARAAIRIRNGSGDRDGNLGFRCVRVQP</sequence>
<dbReference type="InterPro" id="IPR005532">
    <property type="entry name" value="SUMF_dom"/>
</dbReference>
<feature type="signal peptide" evidence="1">
    <location>
        <begin position="1"/>
        <end position="26"/>
    </location>
</feature>
<dbReference type="InterPro" id="IPR011600">
    <property type="entry name" value="Pept_C14_caspase"/>
</dbReference>
<evidence type="ECO:0000313" key="4">
    <source>
        <dbReference type="EMBL" id="VFK58721.1"/>
    </source>
</evidence>
<dbReference type="AlphaFoldDB" id="A0A450ZY68"/>
<dbReference type="InterPro" id="IPR029030">
    <property type="entry name" value="Caspase-like_dom_sf"/>
</dbReference>
<proteinExistence type="predicted"/>
<dbReference type="GO" id="GO:0004197">
    <property type="term" value="F:cysteine-type endopeptidase activity"/>
    <property type="evidence" value="ECO:0007669"/>
    <property type="project" value="InterPro"/>
</dbReference>
<evidence type="ECO:0000259" key="3">
    <source>
        <dbReference type="Pfam" id="PF03781"/>
    </source>
</evidence>
<dbReference type="InterPro" id="IPR016187">
    <property type="entry name" value="CTDL_fold"/>
</dbReference>
<organism evidence="4">
    <name type="scientific">Candidatus Kentrum sp. TUN</name>
    <dbReference type="NCBI Taxonomy" id="2126343"/>
    <lineage>
        <taxon>Bacteria</taxon>
        <taxon>Pseudomonadati</taxon>
        <taxon>Pseudomonadota</taxon>
        <taxon>Gammaproteobacteria</taxon>
        <taxon>Candidatus Kentrum</taxon>
    </lineage>
</organism>
<dbReference type="InterPro" id="IPR051043">
    <property type="entry name" value="Sulfatase_Mod_Factor_Kinase"/>
</dbReference>
<protein>
    <submittedName>
        <fullName evidence="4">Formylglycine-generating enzyme, required for sulfatase activity, contains SUMF1/FGE domain</fullName>
    </submittedName>
</protein>
<feature type="chain" id="PRO_5019177864" evidence="1">
    <location>
        <begin position="27"/>
        <end position="701"/>
    </location>
</feature>
<dbReference type="SUPFAM" id="SSF52129">
    <property type="entry name" value="Caspase-like"/>
    <property type="match status" value="1"/>
</dbReference>
<dbReference type="Pfam" id="PF00656">
    <property type="entry name" value="Peptidase_C14"/>
    <property type="match status" value="1"/>
</dbReference>
<gene>
    <name evidence="4" type="ORF">BECKTUN1418D_GA0071000_10884</name>
</gene>
<feature type="domain" description="Peptidase C14 caspase" evidence="2">
    <location>
        <begin position="47"/>
        <end position="194"/>
    </location>
</feature>
<reference evidence="4" key="1">
    <citation type="submission" date="2019-02" db="EMBL/GenBank/DDBJ databases">
        <authorList>
            <person name="Gruber-Vodicka R. H."/>
            <person name="Seah K. B. B."/>
        </authorList>
    </citation>
    <scope>NUCLEOTIDE SEQUENCE</scope>
    <source>
        <strain evidence="4">BECK_BY1</strain>
    </source>
</reference>
<dbReference type="InterPro" id="IPR042095">
    <property type="entry name" value="SUMF_sf"/>
</dbReference>
<dbReference type="PANTHER" id="PTHR23150:SF19">
    <property type="entry name" value="FORMYLGLYCINE-GENERATING ENZYME"/>
    <property type="match status" value="1"/>
</dbReference>
<dbReference type="GO" id="GO:0006508">
    <property type="term" value="P:proteolysis"/>
    <property type="evidence" value="ECO:0007669"/>
    <property type="project" value="InterPro"/>
</dbReference>
<keyword evidence="1" id="KW-0732">Signal</keyword>
<dbReference type="SUPFAM" id="SSF56436">
    <property type="entry name" value="C-type lectin-like"/>
    <property type="match status" value="1"/>
</dbReference>
<dbReference type="InterPro" id="IPR018247">
    <property type="entry name" value="EF_Hand_1_Ca_BS"/>
</dbReference>
<dbReference type="PANTHER" id="PTHR23150">
    <property type="entry name" value="SULFATASE MODIFYING FACTOR 1, 2"/>
    <property type="match status" value="1"/>
</dbReference>
<name>A0A450ZY68_9GAMM</name>
<evidence type="ECO:0000259" key="2">
    <source>
        <dbReference type="Pfam" id="PF00656"/>
    </source>
</evidence>
<dbReference type="Gene3D" id="3.90.1580.10">
    <property type="entry name" value="paralog of FGE (formylglycine-generating enzyme)"/>
    <property type="match status" value="1"/>
</dbReference>
<accession>A0A450ZY68</accession>
<dbReference type="Gene3D" id="3.40.50.1460">
    <property type="match status" value="1"/>
</dbReference>
<dbReference type="Pfam" id="PF03781">
    <property type="entry name" value="FGE-sulfatase"/>
    <property type="match status" value="1"/>
</dbReference>
<dbReference type="EMBL" id="CAADFX010000088">
    <property type="protein sequence ID" value="VFK58721.1"/>
    <property type="molecule type" value="Genomic_DNA"/>
</dbReference>
<evidence type="ECO:0000256" key="1">
    <source>
        <dbReference type="SAM" id="SignalP"/>
    </source>
</evidence>